<evidence type="ECO:0000256" key="1">
    <source>
        <dbReference type="ARBA" id="ARBA00004914"/>
    </source>
</evidence>
<dbReference type="GO" id="GO:0004564">
    <property type="term" value="F:beta-fructofuranosidase activity"/>
    <property type="evidence" value="ECO:0007669"/>
    <property type="project" value="UniProtKB-EC"/>
</dbReference>
<dbReference type="SUPFAM" id="SSF49899">
    <property type="entry name" value="Concanavalin A-like lectins/glucanases"/>
    <property type="match status" value="1"/>
</dbReference>
<dbReference type="InterPro" id="IPR018053">
    <property type="entry name" value="Glyco_hydro_32_AS"/>
</dbReference>
<keyword evidence="13" id="KW-1185">Reference proteome</keyword>
<dbReference type="InterPro" id="IPR001362">
    <property type="entry name" value="Glyco_hydro_32"/>
</dbReference>
<evidence type="ECO:0000259" key="10">
    <source>
        <dbReference type="Pfam" id="PF00251"/>
    </source>
</evidence>
<evidence type="ECO:0000256" key="6">
    <source>
        <dbReference type="ARBA" id="ARBA00023295"/>
    </source>
</evidence>
<accession>A0ABU1A5C1</accession>
<evidence type="ECO:0000256" key="9">
    <source>
        <dbReference type="RuleBase" id="RU365015"/>
    </source>
</evidence>
<protein>
    <recommendedName>
        <fullName evidence="4 8">Sucrose-6-phosphate hydrolase</fullName>
        <ecNumber evidence="3 8">3.2.1.26</ecNumber>
    </recommendedName>
    <alternativeName>
        <fullName evidence="7 9">Invertase</fullName>
    </alternativeName>
</protein>
<keyword evidence="5 8" id="KW-0378">Hydrolase</keyword>
<organism evidence="12 13">
    <name type="scientific">Lactiplantibacillus brownii</name>
    <dbReference type="NCBI Taxonomy" id="3069269"/>
    <lineage>
        <taxon>Bacteria</taxon>
        <taxon>Bacillati</taxon>
        <taxon>Bacillota</taxon>
        <taxon>Bacilli</taxon>
        <taxon>Lactobacillales</taxon>
        <taxon>Lactobacillaceae</taxon>
        <taxon>Lactiplantibacillus</taxon>
    </lineage>
</organism>
<dbReference type="SUPFAM" id="SSF75005">
    <property type="entry name" value="Arabinanase/levansucrase/invertase"/>
    <property type="match status" value="1"/>
</dbReference>
<dbReference type="Pfam" id="PF08244">
    <property type="entry name" value="Glyco_hydro_32C"/>
    <property type="match status" value="1"/>
</dbReference>
<dbReference type="InterPro" id="IPR006232">
    <property type="entry name" value="Suc6P_hydrolase"/>
</dbReference>
<feature type="domain" description="Glycosyl hydrolase family 32 N-terminal" evidence="10">
    <location>
        <begin position="37"/>
        <end position="339"/>
    </location>
</feature>
<dbReference type="PANTHER" id="PTHR43101:SF1">
    <property type="entry name" value="BETA-FRUCTOSIDASE"/>
    <property type="match status" value="1"/>
</dbReference>
<comment type="pathway">
    <text evidence="1 9">Glycan biosynthesis; sucrose metabolism.</text>
</comment>
<comment type="function">
    <text evidence="9">Enables the bacterium to metabolize sucrose as a sole carbon source.</text>
</comment>
<comment type="catalytic activity">
    <reaction evidence="8">
        <text>Hydrolysis of terminal non-reducing beta-D-fructofuranoside residues in beta-D-fructofuranosides.</text>
        <dbReference type="EC" id="3.2.1.26"/>
    </reaction>
</comment>
<dbReference type="Proteomes" id="UP001227831">
    <property type="component" value="Unassembled WGS sequence"/>
</dbReference>
<evidence type="ECO:0000259" key="11">
    <source>
        <dbReference type="Pfam" id="PF08244"/>
    </source>
</evidence>
<evidence type="ECO:0000313" key="12">
    <source>
        <dbReference type="EMBL" id="MDQ7936190.1"/>
    </source>
</evidence>
<keyword evidence="9" id="KW-0119">Carbohydrate metabolism</keyword>
<dbReference type="NCBIfam" id="TIGR01322">
    <property type="entry name" value="scrB_fam"/>
    <property type="match status" value="1"/>
</dbReference>
<evidence type="ECO:0000313" key="13">
    <source>
        <dbReference type="Proteomes" id="UP001227831"/>
    </source>
</evidence>
<proteinExistence type="inferred from homology"/>
<dbReference type="RefSeq" id="WP_308702033.1">
    <property type="nucleotide sequence ID" value="NZ_AP027463.1"/>
</dbReference>
<evidence type="ECO:0000256" key="5">
    <source>
        <dbReference type="ARBA" id="ARBA00022801"/>
    </source>
</evidence>
<evidence type="ECO:0000256" key="2">
    <source>
        <dbReference type="ARBA" id="ARBA00009902"/>
    </source>
</evidence>
<comment type="caution">
    <text evidence="12">The sequence shown here is derived from an EMBL/GenBank/DDBJ whole genome shotgun (WGS) entry which is preliminary data.</text>
</comment>
<comment type="similarity">
    <text evidence="2 8">Belongs to the glycosyl hydrolase 32 family.</text>
</comment>
<dbReference type="Gene3D" id="2.115.10.20">
    <property type="entry name" value="Glycosyl hydrolase domain, family 43"/>
    <property type="match status" value="1"/>
</dbReference>
<evidence type="ECO:0000256" key="8">
    <source>
        <dbReference type="RuleBase" id="RU362110"/>
    </source>
</evidence>
<dbReference type="InterPro" id="IPR013189">
    <property type="entry name" value="Glyco_hydro_32_C"/>
</dbReference>
<dbReference type="EC" id="3.2.1.26" evidence="3 8"/>
<dbReference type="PANTHER" id="PTHR43101">
    <property type="entry name" value="BETA-FRUCTOSIDASE"/>
    <property type="match status" value="1"/>
</dbReference>
<evidence type="ECO:0000256" key="3">
    <source>
        <dbReference type="ARBA" id="ARBA00012758"/>
    </source>
</evidence>
<dbReference type="CDD" id="cd18623">
    <property type="entry name" value="GH32_ScrB-like"/>
    <property type="match status" value="1"/>
</dbReference>
<name>A0ABU1A5C1_9LACO</name>
<sequence length="482" mass="53924">MIWNRETRYTPYKAWPKNVLPVLKAQAKRSKWRLQHHIQPASGLLNDPNGFTYFNHQWHLFYQVFPYGPVHGLKAWQHATSTDLIHWHDEGLAIQPDSKYDSHGAYTGTALPVGDQLFIMYTGNVRDAEWQRHSYQIAAWMDQANQVKKVTPPVIAAAPAGYTTSFRDPHLFERDGQYYALIGAQTTAEVGAILLYHSSDLAQWDFQGELNLPAELRGYMVECPNLVQIDGQPVLIFCPQGLPQTTLAYQNIYPDVYWVGEKFDLPQAQFTAAGLPNQLDAGFDVYATQAVNAPDGRALAISWIGLPEIAYPTDAENWAHCLSLVKELTLKDNHLYQNPVAETTQLRGASQPLQATVSGLTGAFETEFTLAADEQVTLKVATADAQHYLAVKLDAQAGTVTIDRQQTGHPFAEKYGQTRTAQVRPHAALKIRLIIDVSVFECYIDNGYTTMTGRFFLDDAPTQLRLTGQVGAISGTVWNWDK</sequence>
<gene>
    <name evidence="12" type="ORF">RA086_00810</name>
</gene>
<comment type="subcellular location">
    <subcellularLocation>
        <location evidence="9">Cytoplasm</location>
    </subcellularLocation>
</comment>
<dbReference type="InterPro" id="IPR013320">
    <property type="entry name" value="ConA-like_dom_sf"/>
</dbReference>
<dbReference type="InterPro" id="IPR023296">
    <property type="entry name" value="Glyco_hydro_beta-prop_sf"/>
</dbReference>
<dbReference type="EMBL" id="JAVCWF010000001">
    <property type="protein sequence ID" value="MDQ7936190.1"/>
    <property type="molecule type" value="Genomic_DNA"/>
</dbReference>
<feature type="domain" description="Glycosyl hydrolase family 32 C-terminal" evidence="11">
    <location>
        <begin position="342"/>
        <end position="469"/>
    </location>
</feature>
<dbReference type="InterPro" id="IPR013148">
    <property type="entry name" value="Glyco_hydro_32_N"/>
</dbReference>
<dbReference type="SMART" id="SM00640">
    <property type="entry name" value="Glyco_32"/>
    <property type="match status" value="1"/>
</dbReference>
<keyword evidence="6 8" id="KW-0326">Glycosidase</keyword>
<dbReference type="PROSITE" id="PS00609">
    <property type="entry name" value="GLYCOSYL_HYDROL_F32"/>
    <property type="match status" value="1"/>
</dbReference>
<reference evidence="12 13" key="1">
    <citation type="journal article" date="2023" name="Int. J. Syst. Evol. Microbiol.">
        <title>Lactiplantibacillus brownii sp. nov., a novel psychrotolerant species isolated from sauerkraut.</title>
        <authorList>
            <person name="Heng Y.C."/>
            <person name="Silvaraju S."/>
            <person name="Lee J.K.Y."/>
            <person name="Kittelmann S."/>
        </authorList>
    </citation>
    <scope>NUCLEOTIDE SEQUENCE [LARGE SCALE GENOMIC DNA]</scope>
    <source>
        <strain evidence="12 13">WILCCON 0030</strain>
    </source>
</reference>
<dbReference type="Gene3D" id="2.60.120.560">
    <property type="entry name" value="Exo-inulinase, domain 1"/>
    <property type="match status" value="1"/>
</dbReference>
<dbReference type="Pfam" id="PF00251">
    <property type="entry name" value="Glyco_hydro_32N"/>
    <property type="match status" value="1"/>
</dbReference>
<keyword evidence="9" id="KW-0963">Cytoplasm</keyword>
<evidence type="ECO:0000256" key="4">
    <source>
        <dbReference type="ARBA" id="ARBA00019623"/>
    </source>
</evidence>
<evidence type="ECO:0000256" key="7">
    <source>
        <dbReference type="ARBA" id="ARBA00033367"/>
    </source>
</evidence>
<dbReference type="InterPro" id="IPR051214">
    <property type="entry name" value="GH32_Enzymes"/>
</dbReference>